<gene>
    <name evidence="1" type="ORF">UT24_C0022G0002</name>
</gene>
<reference evidence="1 2" key="1">
    <citation type="journal article" date="2015" name="Nature">
        <title>rRNA introns, odd ribosomes, and small enigmatic genomes across a large radiation of phyla.</title>
        <authorList>
            <person name="Brown C.T."/>
            <person name="Hug L.A."/>
            <person name="Thomas B.C."/>
            <person name="Sharon I."/>
            <person name="Castelle C.J."/>
            <person name="Singh A."/>
            <person name="Wilkins M.J."/>
            <person name="Williams K.H."/>
            <person name="Banfield J.F."/>
        </authorList>
    </citation>
    <scope>NUCLEOTIDE SEQUENCE [LARGE SCALE GENOMIC DNA]</scope>
</reference>
<comment type="caution">
    <text evidence="1">The sequence shown here is derived from an EMBL/GenBank/DDBJ whole genome shotgun (WGS) entry which is preliminary data.</text>
</comment>
<proteinExistence type="predicted"/>
<organism evidence="1 2">
    <name type="scientific">Candidatus Woesebacteria bacterium GW2011_GWB1_39_12</name>
    <dbReference type="NCBI Taxonomy" id="1618574"/>
    <lineage>
        <taxon>Bacteria</taxon>
        <taxon>Candidatus Woeseibacteriota</taxon>
    </lineage>
</organism>
<dbReference type="EMBL" id="LBWB01000022">
    <property type="protein sequence ID" value="KKQ99881.1"/>
    <property type="molecule type" value="Genomic_DNA"/>
</dbReference>
<evidence type="ECO:0000313" key="2">
    <source>
        <dbReference type="Proteomes" id="UP000033881"/>
    </source>
</evidence>
<sequence>MKSEKPVPVGLLVLLAFAAVVGLVWYAAASDLALQNFFLPRQEAIRRKTFEESKAYNQGMVQELQNMQWDYTQADEKGKEALRSLILHRTADYDLDKLPENLRTFVEDLREESQHSETN</sequence>
<protein>
    <submittedName>
        <fullName evidence="1">Uncharacterized protein</fullName>
    </submittedName>
</protein>
<dbReference type="Proteomes" id="UP000033881">
    <property type="component" value="Unassembled WGS sequence"/>
</dbReference>
<name>A0A0G0QDV1_9BACT</name>
<accession>A0A0G0QDV1</accession>
<dbReference type="AlphaFoldDB" id="A0A0G0QDV1"/>
<evidence type="ECO:0000313" key="1">
    <source>
        <dbReference type="EMBL" id="KKQ99881.1"/>
    </source>
</evidence>